<dbReference type="SUPFAM" id="SSF50998">
    <property type="entry name" value="Quinoprotein alcohol dehydrogenase-like"/>
    <property type="match status" value="1"/>
</dbReference>
<keyword evidence="3" id="KW-1185">Reference proteome</keyword>
<accession>A0ABX7ID97</accession>
<proteinExistence type="predicted"/>
<reference evidence="2 3" key="1">
    <citation type="submission" date="2020-06" db="EMBL/GenBank/DDBJ databases">
        <title>Dyadobacter sandarakinus sp. nov., isolated from the soil of the Arctic Yellow River Station.</title>
        <authorList>
            <person name="Zhang Y."/>
            <person name="Peng F."/>
        </authorList>
    </citation>
    <scope>NUCLEOTIDE SEQUENCE [LARGE SCALE GENOMIC DNA]</scope>
    <source>
        <strain evidence="2 3">Q3-56</strain>
    </source>
</reference>
<dbReference type="Proteomes" id="UP000612680">
    <property type="component" value="Chromosome"/>
</dbReference>
<feature type="domain" description="DUF4394" evidence="1">
    <location>
        <begin position="38"/>
        <end position="272"/>
    </location>
</feature>
<dbReference type="InterPro" id="IPR011047">
    <property type="entry name" value="Quinoprotein_ADH-like_sf"/>
</dbReference>
<evidence type="ECO:0000313" key="2">
    <source>
        <dbReference type="EMBL" id="QRR04091.1"/>
    </source>
</evidence>
<gene>
    <name evidence="2" type="ORF">HWI92_07075</name>
</gene>
<name>A0ABX7ID97_9BACT</name>
<evidence type="ECO:0000259" key="1">
    <source>
        <dbReference type="Pfam" id="PF14339"/>
    </source>
</evidence>
<protein>
    <submittedName>
        <fullName evidence="2">DUF4394 domain-containing protein</fullName>
    </submittedName>
</protein>
<organism evidence="2 3">
    <name type="scientific">Dyadobacter sandarakinus</name>
    <dbReference type="NCBI Taxonomy" id="2747268"/>
    <lineage>
        <taxon>Bacteria</taxon>
        <taxon>Pseudomonadati</taxon>
        <taxon>Bacteroidota</taxon>
        <taxon>Cytophagia</taxon>
        <taxon>Cytophagales</taxon>
        <taxon>Spirosomataceae</taxon>
        <taxon>Dyadobacter</taxon>
    </lineage>
</organism>
<feature type="domain" description="DUF4394" evidence="1">
    <location>
        <begin position="291"/>
        <end position="506"/>
    </location>
</feature>
<dbReference type="InterPro" id="IPR025507">
    <property type="entry name" value="DUF4394"/>
</dbReference>
<sequence length="519" mass="53616">MAIGTSALMYSCDDHRVAPTEQTLPDRIFFALSDNNQLHEINVRNTASPLRSFAITGLESGDVLSGIDFRPATGQLYAISAQSNLYQVNIKSGDQQGKATRIGTAPIATTLSGTHIGFDFNPTVDRIRVVTNTAQNLRLHPETGAVVPGDAPLNGPASPQVGAVAYTNSRAGVTAAPAGAGTTLYDIDATSDMLYIQNPPNPGALVAVGALGLDIQEVGGFDISPDVNAADVYPIASVKFENKWELDLVDLSSGRLQKLGNLPAGVNIIGIAIPSLPVAYSLDVSNSIRIFDPASGTAYGTKAVSGLPAGVMLHGIDIRPANGRLHALGSDSKIYGIDLGSGAAAELASLKLADNTPVTISGATFGVDFNPAADRLRVVSNTGQNLRINVTDGVTTVDGPLKIGSMTGATPFATAVAYTNSYPGVVAANTTLFDIDSQSNTLYKQSPPNDGILIEPRTLGADADANIGFDIGNVSGIGYGIFTVGGTTSFYSVDLATGAMQVKYPFSAPSRGLALGFGL</sequence>
<dbReference type="Pfam" id="PF14339">
    <property type="entry name" value="DUF4394"/>
    <property type="match status" value="2"/>
</dbReference>
<dbReference type="EMBL" id="CP056775">
    <property type="protein sequence ID" value="QRR04091.1"/>
    <property type="molecule type" value="Genomic_DNA"/>
</dbReference>
<evidence type="ECO:0000313" key="3">
    <source>
        <dbReference type="Proteomes" id="UP000612680"/>
    </source>
</evidence>